<dbReference type="Proteomes" id="UP000295066">
    <property type="component" value="Unassembled WGS sequence"/>
</dbReference>
<dbReference type="PANTHER" id="PTHR30561">
    <property type="entry name" value="SMR FAMILY PROTON-DEPENDENT DRUG EFFLUX TRANSPORTER SUGE"/>
    <property type="match status" value="1"/>
</dbReference>
<reference evidence="8 9" key="1">
    <citation type="submission" date="2019-03" db="EMBL/GenBank/DDBJ databases">
        <title>Genomic Encyclopedia of Type Strains, Phase IV (KMG-IV): sequencing the most valuable type-strain genomes for metagenomic binning, comparative biology and taxonomic classification.</title>
        <authorList>
            <person name="Goeker M."/>
        </authorList>
    </citation>
    <scope>NUCLEOTIDE SEQUENCE [LARGE SCALE GENOMIC DNA]</scope>
    <source>
        <strain evidence="8 9">DSM 25964</strain>
    </source>
</reference>
<protein>
    <submittedName>
        <fullName evidence="8">Small Multidrug Resistance (SMR) protein</fullName>
    </submittedName>
</protein>
<dbReference type="PANTHER" id="PTHR30561:SF9">
    <property type="entry name" value="4-AMINO-4-DEOXY-L-ARABINOSE-PHOSPHOUNDECAPRENOL FLIPPASE SUBUNIT ARNF-RELATED"/>
    <property type="match status" value="1"/>
</dbReference>
<dbReference type="SUPFAM" id="SSF103481">
    <property type="entry name" value="Multidrug resistance efflux transporter EmrE"/>
    <property type="match status" value="1"/>
</dbReference>
<sequence length="123" mass="13083">MDRLTFLLLAGSAVFNASANTLMKLAFGHQKDLLDGGAVNAVLRIVFNPWAVAGVGCFGISFIFLSAALTRTDLSLAYPFMAGLVFLLVLGVSVIFFSEQVTLWRLAGMAAILAGIWLISVKG</sequence>
<comment type="subcellular location">
    <subcellularLocation>
        <location evidence="1 6">Cell membrane</location>
        <topology evidence="1 6">Multi-pass membrane protein</topology>
    </subcellularLocation>
</comment>
<feature type="transmembrane region" description="Helical" evidence="7">
    <location>
        <begin position="50"/>
        <end position="69"/>
    </location>
</feature>
<evidence type="ECO:0000256" key="5">
    <source>
        <dbReference type="ARBA" id="ARBA00023136"/>
    </source>
</evidence>
<accession>A0A4R8MGI2</accession>
<keyword evidence="2" id="KW-1003">Cell membrane</keyword>
<evidence type="ECO:0000256" key="6">
    <source>
        <dbReference type="RuleBase" id="RU003942"/>
    </source>
</evidence>
<keyword evidence="9" id="KW-1185">Reference proteome</keyword>
<feature type="transmembrane region" description="Helical" evidence="7">
    <location>
        <begin position="76"/>
        <end position="97"/>
    </location>
</feature>
<organism evidence="8 9">
    <name type="scientific">Aminivibrio pyruvatiphilus</name>
    <dbReference type="NCBI Taxonomy" id="1005740"/>
    <lineage>
        <taxon>Bacteria</taxon>
        <taxon>Thermotogati</taxon>
        <taxon>Synergistota</taxon>
        <taxon>Synergistia</taxon>
        <taxon>Synergistales</taxon>
        <taxon>Aminobacteriaceae</taxon>
        <taxon>Aminivibrio</taxon>
    </lineage>
</organism>
<dbReference type="RefSeq" id="WP_166669953.1">
    <property type="nucleotide sequence ID" value="NZ_SORI01000002.1"/>
</dbReference>
<keyword evidence="3 6" id="KW-0812">Transmembrane</keyword>
<keyword evidence="4 7" id="KW-1133">Transmembrane helix</keyword>
<evidence type="ECO:0000256" key="1">
    <source>
        <dbReference type="ARBA" id="ARBA00004651"/>
    </source>
</evidence>
<evidence type="ECO:0000256" key="2">
    <source>
        <dbReference type="ARBA" id="ARBA00022475"/>
    </source>
</evidence>
<evidence type="ECO:0000313" key="9">
    <source>
        <dbReference type="Proteomes" id="UP000295066"/>
    </source>
</evidence>
<comment type="similarity">
    <text evidence="6">Belongs to the drug/metabolite transporter (DMT) superfamily. Small multidrug resistance (SMR) (TC 2.A.7.1) family.</text>
</comment>
<evidence type="ECO:0000256" key="7">
    <source>
        <dbReference type="SAM" id="Phobius"/>
    </source>
</evidence>
<dbReference type="AlphaFoldDB" id="A0A4R8MGI2"/>
<dbReference type="EMBL" id="SORI01000002">
    <property type="protein sequence ID" value="TDY63025.1"/>
    <property type="molecule type" value="Genomic_DNA"/>
</dbReference>
<dbReference type="Gene3D" id="1.10.3730.20">
    <property type="match status" value="1"/>
</dbReference>
<keyword evidence="5 7" id="KW-0472">Membrane</keyword>
<name>A0A4R8MGI2_9BACT</name>
<dbReference type="InterPro" id="IPR045324">
    <property type="entry name" value="Small_multidrug_res"/>
</dbReference>
<evidence type="ECO:0000256" key="3">
    <source>
        <dbReference type="ARBA" id="ARBA00022692"/>
    </source>
</evidence>
<gene>
    <name evidence="8" type="ORF">C8D99_1026</name>
</gene>
<dbReference type="GO" id="GO:0005886">
    <property type="term" value="C:plasma membrane"/>
    <property type="evidence" value="ECO:0007669"/>
    <property type="project" value="UniProtKB-SubCell"/>
</dbReference>
<feature type="transmembrane region" description="Helical" evidence="7">
    <location>
        <begin position="103"/>
        <end position="121"/>
    </location>
</feature>
<dbReference type="GO" id="GO:0022857">
    <property type="term" value="F:transmembrane transporter activity"/>
    <property type="evidence" value="ECO:0007669"/>
    <property type="project" value="InterPro"/>
</dbReference>
<dbReference type="Pfam" id="PF00893">
    <property type="entry name" value="Multi_Drug_Res"/>
    <property type="match status" value="1"/>
</dbReference>
<evidence type="ECO:0000256" key="4">
    <source>
        <dbReference type="ARBA" id="ARBA00022989"/>
    </source>
</evidence>
<proteinExistence type="inferred from homology"/>
<evidence type="ECO:0000313" key="8">
    <source>
        <dbReference type="EMBL" id="TDY63025.1"/>
    </source>
</evidence>
<dbReference type="InterPro" id="IPR037185">
    <property type="entry name" value="EmrE-like"/>
</dbReference>
<comment type="caution">
    <text evidence="8">The sequence shown here is derived from an EMBL/GenBank/DDBJ whole genome shotgun (WGS) entry which is preliminary data.</text>
</comment>
<dbReference type="InterPro" id="IPR000390">
    <property type="entry name" value="Small_drug/metabolite_transptr"/>
</dbReference>